<dbReference type="RefSeq" id="WP_054729506.1">
    <property type="nucleotide sequence ID" value="NZ_CP012898.1"/>
</dbReference>
<gene>
    <name evidence="2" type="ORF">APS56_13875</name>
</gene>
<keyword evidence="1" id="KW-1133">Transmembrane helix</keyword>
<keyword evidence="1" id="KW-0472">Membrane</keyword>
<sequence length="187" mass="21257">MVKKAFFHYYIFFLLNFLFVGCTKDVDFNQVNDFEVSPIVETSLIFFNASAGEFFIGGNELSIVQDFVVLEVFNNSFIDDNLIKSEFVLETINSINRAYDLQIDFVNNTDQLLHSFTVTAPASPTNTEVTTKHTEVFEGSSLVAFKRTTKLVYTLTMLPGLPIDANTMGKIDLKSKGVFYFNYKEEI</sequence>
<feature type="transmembrane region" description="Helical" evidence="1">
    <location>
        <begin position="6"/>
        <end position="23"/>
    </location>
</feature>
<dbReference type="AlphaFoldDB" id="A0A0N7HYT5"/>
<organism evidence="2 3">
    <name type="scientific">Pseudalgibacter alginicilyticus</name>
    <dbReference type="NCBI Taxonomy" id="1736674"/>
    <lineage>
        <taxon>Bacteria</taxon>
        <taxon>Pseudomonadati</taxon>
        <taxon>Bacteroidota</taxon>
        <taxon>Flavobacteriia</taxon>
        <taxon>Flavobacteriales</taxon>
        <taxon>Flavobacteriaceae</taxon>
        <taxon>Pseudalgibacter</taxon>
    </lineage>
</organism>
<proteinExistence type="predicted"/>
<evidence type="ECO:0000313" key="3">
    <source>
        <dbReference type="Proteomes" id="UP000057981"/>
    </source>
</evidence>
<dbReference type="EMBL" id="CP012898">
    <property type="protein sequence ID" value="ALJ06150.1"/>
    <property type="molecule type" value="Genomic_DNA"/>
</dbReference>
<accession>A0A0N7HYT5</accession>
<dbReference type="STRING" id="1736674.APS56_13875"/>
<evidence type="ECO:0000256" key="1">
    <source>
        <dbReference type="SAM" id="Phobius"/>
    </source>
</evidence>
<dbReference type="Proteomes" id="UP000057981">
    <property type="component" value="Chromosome"/>
</dbReference>
<reference evidence="2 3" key="1">
    <citation type="submission" date="2015-10" db="EMBL/GenBank/DDBJ databases">
        <authorList>
            <person name="Gilbert D.G."/>
        </authorList>
    </citation>
    <scope>NUCLEOTIDE SEQUENCE [LARGE SCALE GENOMIC DNA]</scope>
    <source>
        <strain evidence="3">HZ-22</strain>
    </source>
</reference>
<evidence type="ECO:0000313" key="2">
    <source>
        <dbReference type="EMBL" id="ALJ06150.1"/>
    </source>
</evidence>
<keyword evidence="1" id="KW-0812">Transmembrane</keyword>
<protein>
    <submittedName>
        <fullName evidence="2">Uncharacterized protein</fullName>
    </submittedName>
</protein>
<dbReference type="KEGG" id="ahz:APS56_13875"/>
<name>A0A0N7HYT5_9FLAO</name>
<dbReference type="OrthoDB" id="1448832at2"/>
<keyword evidence="3" id="KW-1185">Reference proteome</keyword>
<dbReference type="PROSITE" id="PS51257">
    <property type="entry name" value="PROKAR_LIPOPROTEIN"/>
    <property type="match status" value="1"/>
</dbReference>